<sequence>MGRPESFTTIGLLILLSSQLSTTFVSSAVDCSTVAQLFSACSYFISDSSVDPFPGSPCCDAMTGLNVIANSGDNRGALCRCIMGLIATYNPNGTAIATLPGFCGVSLGFTIDPNVDCNF</sequence>
<proteinExistence type="predicted"/>
<evidence type="ECO:0000313" key="2">
    <source>
        <dbReference type="Proteomes" id="UP000828941"/>
    </source>
</evidence>
<dbReference type="Proteomes" id="UP000828941">
    <property type="component" value="Chromosome 4"/>
</dbReference>
<protein>
    <submittedName>
        <fullName evidence="1">Uncharacterized protein</fullName>
    </submittedName>
</protein>
<gene>
    <name evidence="1" type="ORF">L6164_008323</name>
</gene>
<keyword evidence="2" id="KW-1185">Reference proteome</keyword>
<comment type="caution">
    <text evidence="1">The sequence shown here is derived from an EMBL/GenBank/DDBJ whole genome shotgun (WGS) entry which is preliminary data.</text>
</comment>
<organism evidence="1 2">
    <name type="scientific">Bauhinia variegata</name>
    <name type="common">Purple orchid tree</name>
    <name type="synonym">Phanera variegata</name>
    <dbReference type="NCBI Taxonomy" id="167791"/>
    <lineage>
        <taxon>Eukaryota</taxon>
        <taxon>Viridiplantae</taxon>
        <taxon>Streptophyta</taxon>
        <taxon>Embryophyta</taxon>
        <taxon>Tracheophyta</taxon>
        <taxon>Spermatophyta</taxon>
        <taxon>Magnoliopsida</taxon>
        <taxon>eudicotyledons</taxon>
        <taxon>Gunneridae</taxon>
        <taxon>Pentapetalae</taxon>
        <taxon>rosids</taxon>
        <taxon>fabids</taxon>
        <taxon>Fabales</taxon>
        <taxon>Fabaceae</taxon>
        <taxon>Cercidoideae</taxon>
        <taxon>Cercideae</taxon>
        <taxon>Bauhiniinae</taxon>
        <taxon>Bauhinia</taxon>
    </lineage>
</organism>
<evidence type="ECO:0000313" key="1">
    <source>
        <dbReference type="EMBL" id="KAI4347513.1"/>
    </source>
</evidence>
<accession>A0ACB9PGL5</accession>
<reference evidence="1 2" key="1">
    <citation type="journal article" date="2022" name="DNA Res.">
        <title>Chromosomal-level genome assembly of the orchid tree Bauhinia variegata (Leguminosae; Cercidoideae) supports the allotetraploid origin hypothesis of Bauhinia.</title>
        <authorList>
            <person name="Zhong Y."/>
            <person name="Chen Y."/>
            <person name="Zheng D."/>
            <person name="Pang J."/>
            <person name="Liu Y."/>
            <person name="Luo S."/>
            <person name="Meng S."/>
            <person name="Qian L."/>
            <person name="Wei D."/>
            <person name="Dai S."/>
            <person name="Zhou R."/>
        </authorList>
    </citation>
    <scope>NUCLEOTIDE SEQUENCE [LARGE SCALE GENOMIC DNA]</scope>
    <source>
        <strain evidence="1">BV-YZ2020</strain>
    </source>
</reference>
<name>A0ACB9PGL5_BAUVA</name>
<dbReference type="EMBL" id="CM039429">
    <property type="protein sequence ID" value="KAI4347513.1"/>
    <property type="molecule type" value="Genomic_DNA"/>
</dbReference>